<dbReference type="GO" id="GO:0005524">
    <property type="term" value="F:ATP binding"/>
    <property type="evidence" value="ECO:0007669"/>
    <property type="project" value="UniProtKB-KW"/>
</dbReference>
<accession>A0A2P9JAM9</accession>
<evidence type="ECO:0000256" key="4">
    <source>
        <dbReference type="ARBA" id="ARBA00022840"/>
    </source>
</evidence>
<evidence type="ECO:0000259" key="7">
    <source>
        <dbReference type="PROSITE" id="PS51657"/>
    </source>
</evidence>
<organism evidence="9">
    <name type="scientific">Podosphaera prunicola tobamo-like virus</name>
    <dbReference type="NCBI Taxonomy" id="2052571"/>
    <lineage>
        <taxon>Viruses</taxon>
        <taxon>Riboviria</taxon>
        <taxon>Orthornavirae</taxon>
        <taxon>Kitrinoviricota</taxon>
        <taxon>Alsuviricetes</taxon>
        <taxon>Martellivirales</taxon>
        <taxon>Virgaviridae</taxon>
        <taxon>Tobamovirus</taxon>
    </lineage>
</organism>
<dbReference type="InterPro" id="IPR002588">
    <property type="entry name" value="Alphavirus-like_MT_dom"/>
</dbReference>
<feature type="region of interest" description="Disordered" evidence="5">
    <location>
        <begin position="1388"/>
        <end position="1414"/>
    </location>
</feature>
<keyword evidence="3" id="KW-0378">Hydrolase</keyword>
<dbReference type="EMBL" id="KY420046">
    <property type="protein sequence ID" value="ATS94406.1"/>
    <property type="molecule type" value="Genomic_RNA"/>
</dbReference>
<dbReference type="GO" id="GO:0016787">
    <property type="term" value="F:hydrolase activity"/>
    <property type="evidence" value="ECO:0007669"/>
    <property type="project" value="UniProtKB-KW"/>
</dbReference>
<keyword evidence="1" id="KW-0808">Transferase</keyword>
<name>A0A2P9JAM9_9VIRU</name>
<evidence type="ECO:0000256" key="1">
    <source>
        <dbReference type="ARBA" id="ARBA00022679"/>
    </source>
</evidence>
<dbReference type="GO" id="GO:0003723">
    <property type="term" value="F:RNA binding"/>
    <property type="evidence" value="ECO:0007669"/>
    <property type="project" value="InterPro"/>
</dbReference>
<keyword evidence="4" id="KW-0067">ATP-binding</keyword>
<evidence type="ECO:0000256" key="2">
    <source>
        <dbReference type="ARBA" id="ARBA00022741"/>
    </source>
</evidence>
<dbReference type="GO" id="GO:0006396">
    <property type="term" value="P:RNA processing"/>
    <property type="evidence" value="ECO:0007669"/>
    <property type="project" value="InterPro"/>
</dbReference>
<sequence>MANPTTEDWINTSLRAVANNPDGALAVLATEPFRNMACREDHYNKSRIKVKINAYLTVKERSFIQDELYPHLNIDFMCNTFSSHGLAAARRAIEQECILRRCKKYETIVDVGGNFASHLKLGRNNIHCCSPLINMWDAKRNTERKLECEKWCERAICDHAMQINPDNRSAIAIKAARAREFSTNRTKFYCNNRAESCPLEANTVMFGDSLYDIPFTIVGTILEQKGASIAYANLTFDPEILVSDSGYISGMDCCWKRFNRDVIVADKWLGERVERRDMISFYFKDSSSKVYEHDYNNYLRLVTAQVFYGPKGAKFVVERELNHGMMTMTFTHVEFCEEETVLSFNYWFTNTRNKVLVNLYDYNGLGGGFKNLDITCTQALVDRDLVEAVISYGYRLADDKFTPETMFSYCVSKNARATVNGVDLTVTKSESSPICYKLCFTLWFVCFMAKFERVNLMDYFVGREIHSRKLRTANWFKVLALVLLDTGGKSLHDFMFGTGAMSSWFSSKRTELVKQYKKYSELPDPGYAIPEPLVNFEEHVASVAGSVTPPKTDNVVYQKLIDTFRSEYNVKQLQLTLNIIADRLRVGNVPSRDYDALNVVYIEGLRRLAVLDPERFADMEEPWSATEDAKRILDQYNPFVGTQGKTRNSFHDLVSPTPSDSASNTIDKEVVTKTQIDVAVTKTDLELFEKTYSDSISLINVEYADGLCAVRVLCKALLKINSKWTFAKVLNGLIRETNNERENWFTSVDIASFLDTINLGLGIIADSPDSTTLFVVRRSSNMIWLYHDVNHWFLISEGSSTKVKFSLVDKVDARILVGGGILPDTEVVFPDNYVREKFTSQFSGFFLEPTSGKEGLCGVYAIRSILKKKRKFVSHSKLLNMCIEASNNDRTSWFEISDLMLVMDKFGFTLGLLNHKNDEPIEANRWFATLCETREDYPVVWIANTGCHWQPVVSCKDGFYKILVDPVLYDTLFTYAEEPAEVLKTPIDEDSCMGDDDVFINLGISFDNDTSRNKDESLDVTSSVSYPLVESSDENFLSRESKIKVNIPKPPIDFKNKPVYKRKFERLNEKFSYAPKAKGEPIRPTICNSDSRHVVSLIQEDLTAVWIKHQSTHDKQKRKWCCKLISFLKFRRCLRLRLDTQKFLKIFPNSGRFIARTVSKPFVLIAKSIKWFFRKIFAGLKILFRSFLKTSKFIGKWGWKLIKVLVFPFKLLLKGLYRIRSIVYVTAFSFLPALFVWMTKKGVFKTVFFACTKFVCYLGKCIFVLATVHNGAGLFLVIIPWCVVSFYLIARFVAPYCVERVFCKINGCFRRELKPIKDTFNGIDHSLLRQDRQSPLKDEVLFKGQTFSVKAVTDDFTTCLDPEEAEIAFVGKMRKKVLNGEIIRPSTIPSSEPAASRPTKVVENDKFKDSEKPSKGYAALKESDKTRIKSDRAALLKSYVDYLTKSVSNYTAHCEYVAINEKKFGDSLFSKRWTKHENSSNARIFNCVTPGVFSLPSFMIESGEKRLTCVYAFKKSYGTDGVLALCENKEKLLYVEGNPKRIMVMSGMLEYLDMFTLDAVNRHVNNLDVEPCRKFILAQGVPGCGKSHSIASQVQDGDLIAVASRAATDEMQQKLIAFGKNPKLARTVGSRIIGRIEPAQRLFIDEGLKLHPGELVLLGEITGAKEIIVAGDEQQLGFSPRVPGYTMPVESIHWSKSYTTMSRTVAKDVVVALGRMVPKGDGPILDGRGYYPEGFTTLNPVERSLFVENINNEGDVKKVKGAKYLTWTQSAKKKLLNSGFENVNTVDEFQGGRAKHVILVRLEKNLDINCRTSTGNMIVALTRHTERLDYATVDQPSNLSDLTLRTIKRVYAIKNVNTAYGSYSGDVSIQA</sequence>
<dbReference type="InterPro" id="IPR027351">
    <property type="entry name" value="(+)RNA_virus_helicase_core_dom"/>
</dbReference>
<dbReference type="InterPro" id="IPR027417">
    <property type="entry name" value="P-loop_NTPase"/>
</dbReference>
<dbReference type="Pfam" id="PF01443">
    <property type="entry name" value="Viral_helicase1"/>
    <property type="match status" value="1"/>
</dbReference>
<keyword evidence="2" id="KW-0547">Nucleotide-binding</keyword>
<dbReference type="Pfam" id="PF01660">
    <property type="entry name" value="Vmethyltransf"/>
    <property type="match status" value="1"/>
</dbReference>
<protein>
    <submittedName>
        <fullName evidence="9">Replicase</fullName>
    </submittedName>
</protein>
<keyword evidence="6" id="KW-1133">Transmembrane helix</keyword>
<dbReference type="GO" id="GO:0016556">
    <property type="term" value="P:mRNA modification"/>
    <property type="evidence" value="ECO:0007669"/>
    <property type="project" value="InterPro"/>
</dbReference>
<dbReference type="Gene3D" id="3.40.50.300">
    <property type="entry name" value="P-loop containing nucleotide triphosphate hydrolases"/>
    <property type="match status" value="2"/>
</dbReference>
<feature type="compositionally biased region" description="Basic and acidic residues" evidence="5">
    <location>
        <begin position="1400"/>
        <end position="1414"/>
    </location>
</feature>
<reference evidence="9" key="1">
    <citation type="submission" date="2017-01" db="EMBL/GenBank/DDBJ databases">
        <title>Next generation sequencing analysis of double-stranded RNAs from sweet cherry powdery mildew fungus Podosphaera prunicola.</title>
        <authorList>
            <person name="Pandey B."/>
            <person name="Rayapati N.A."/>
            <person name="Grove G.G."/>
        </authorList>
    </citation>
    <scope>NUCLEOTIDE SEQUENCE</scope>
    <source>
        <strain evidence="9">Cpm 8</strain>
    </source>
</reference>
<feature type="domain" description="(+)RNA virus helicase C-terminal" evidence="7">
    <location>
        <begin position="1549"/>
        <end position="1865"/>
    </location>
</feature>
<evidence type="ECO:0000256" key="3">
    <source>
        <dbReference type="ARBA" id="ARBA00022801"/>
    </source>
</evidence>
<dbReference type="GO" id="GO:0008174">
    <property type="term" value="F:mRNA methyltransferase activity"/>
    <property type="evidence" value="ECO:0007669"/>
    <property type="project" value="UniProtKB-UniRule"/>
</dbReference>
<feature type="transmembrane region" description="Helical" evidence="6">
    <location>
        <begin position="1273"/>
        <end position="1294"/>
    </location>
</feature>
<evidence type="ECO:0000259" key="8">
    <source>
        <dbReference type="PROSITE" id="PS51743"/>
    </source>
</evidence>
<keyword evidence="6" id="KW-0472">Membrane</keyword>
<dbReference type="PROSITE" id="PS51743">
    <property type="entry name" value="ALPHAVIRUS_MT"/>
    <property type="match status" value="1"/>
</dbReference>
<evidence type="ECO:0000313" key="9">
    <source>
        <dbReference type="EMBL" id="ATS94406.1"/>
    </source>
</evidence>
<dbReference type="PROSITE" id="PS51657">
    <property type="entry name" value="PSRV_HELICASE"/>
    <property type="match status" value="1"/>
</dbReference>
<proteinExistence type="predicted"/>
<feature type="transmembrane region" description="Helical" evidence="6">
    <location>
        <begin position="1222"/>
        <end position="1240"/>
    </location>
</feature>
<feature type="domain" description="Alphavirus-like MT" evidence="8">
    <location>
        <begin position="75"/>
        <end position="302"/>
    </location>
</feature>
<evidence type="ECO:0000256" key="6">
    <source>
        <dbReference type="SAM" id="Phobius"/>
    </source>
</evidence>
<evidence type="ECO:0000256" key="5">
    <source>
        <dbReference type="SAM" id="MobiDB-lite"/>
    </source>
</evidence>
<keyword evidence="6" id="KW-0812">Transmembrane</keyword>